<keyword evidence="4" id="KW-0671">Queuosine biosynthesis</keyword>
<sequence length="337" mass="36033">MKAATFPRDRPLEERLLHVDPRACTVRDARVGDLTSLLRAGDLLVVNDAATLPAAIAARTASGAPLEVRVLARNGGGATWQAVLFGPGDWRTKTEERLLPPEVRVGDRLALGARAAVVEAVDAQSPRLVTLRTEATVQDLYRMGKPVQYAYIERDLALWHVQTAYASRPWAAEMPSAGRPLTWGLLLGLRRRGVALASLTHAAGLSSTGDAALDARLPLAERYEIPAETVRAVAKTRREGGRVVAVGTTVVRALEGCAIVHDGLVPGAGETNLRIGPGFRPRVTDGLLTGVHDPAASHFSLLQAFAPQALLERAYAHAEREGYLGHEFGDSSLILPA</sequence>
<proteinExistence type="predicted"/>
<dbReference type="Proteomes" id="UP001374803">
    <property type="component" value="Chromosome"/>
</dbReference>
<accession>A0ABZ2LF46</accession>
<dbReference type="Pfam" id="PF02547">
    <property type="entry name" value="Queuosine_synth"/>
    <property type="match status" value="1"/>
</dbReference>
<dbReference type="PANTHER" id="PTHR30307">
    <property type="entry name" value="S-ADENOSYLMETHIONINE:TRNA RIBOSYLTRANSFERASE-ISOMERASE"/>
    <property type="match status" value="1"/>
</dbReference>
<organism evidence="5 6">
    <name type="scientific">Pendulispora rubella</name>
    <dbReference type="NCBI Taxonomy" id="2741070"/>
    <lineage>
        <taxon>Bacteria</taxon>
        <taxon>Pseudomonadati</taxon>
        <taxon>Myxococcota</taxon>
        <taxon>Myxococcia</taxon>
        <taxon>Myxococcales</taxon>
        <taxon>Sorangiineae</taxon>
        <taxon>Pendulisporaceae</taxon>
        <taxon>Pendulispora</taxon>
    </lineage>
</organism>
<keyword evidence="2" id="KW-0808">Transferase</keyword>
<evidence type="ECO:0000313" key="6">
    <source>
        <dbReference type="Proteomes" id="UP001374803"/>
    </source>
</evidence>
<keyword evidence="1" id="KW-0963">Cytoplasm</keyword>
<dbReference type="InterPro" id="IPR036100">
    <property type="entry name" value="QueA_sf"/>
</dbReference>
<protein>
    <submittedName>
        <fullName evidence="5">S-adenosylmethionine:tRNA ribosyltransferase-isomerase</fullName>
    </submittedName>
</protein>
<dbReference type="Gene3D" id="2.40.10.240">
    <property type="entry name" value="QueA-like"/>
    <property type="match status" value="1"/>
</dbReference>
<reference evidence="5" key="1">
    <citation type="submission" date="2021-12" db="EMBL/GenBank/DDBJ databases">
        <title>Discovery of the Pendulisporaceae a myxobacterial family with distinct sporulation behavior and unique specialized metabolism.</title>
        <authorList>
            <person name="Garcia R."/>
            <person name="Popoff A."/>
            <person name="Bader C.D."/>
            <person name="Loehr J."/>
            <person name="Walesch S."/>
            <person name="Walt C."/>
            <person name="Boldt J."/>
            <person name="Bunk B."/>
            <person name="Haeckl F.J.F.P.J."/>
            <person name="Gunesch A.P."/>
            <person name="Birkelbach J."/>
            <person name="Nuebel U."/>
            <person name="Pietschmann T."/>
            <person name="Bach T."/>
            <person name="Mueller R."/>
        </authorList>
    </citation>
    <scope>NUCLEOTIDE SEQUENCE</scope>
    <source>
        <strain evidence="5">MSr11367</strain>
    </source>
</reference>
<name>A0ABZ2LF46_9BACT</name>
<evidence type="ECO:0000256" key="3">
    <source>
        <dbReference type="ARBA" id="ARBA00022691"/>
    </source>
</evidence>
<evidence type="ECO:0000256" key="4">
    <source>
        <dbReference type="ARBA" id="ARBA00022785"/>
    </source>
</evidence>
<evidence type="ECO:0000313" key="5">
    <source>
        <dbReference type="EMBL" id="WXB08189.1"/>
    </source>
</evidence>
<dbReference type="RefSeq" id="WP_394837864.1">
    <property type="nucleotide sequence ID" value="NZ_CP089929.1"/>
</dbReference>
<evidence type="ECO:0000256" key="1">
    <source>
        <dbReference type="ARBA" id="ARBA00022490"/>
    </source>
</evidence>
<dbReference type="SUPFAM" id="SSF111337">
    <property type="entry name" value="QueA-like"/>
    <property type="match status" value="1"/>
</dbReference>
<dbReference type="InterPro" id="IPR003699">
    <property type="entry name" value="QueA"/>
</dbReference>
<dbReference type="Gene3D" id="3.40.1780.10">
    <property type="entry name" value="QueA-like"/>
    <property type="match status" value="1"/>
</dbReference>
<dbReference type="EMBL" id="CP089983">
    <property type="protein sequence ID" value="WXB08189.1"/>
    <property type="molecule type" value="Genomic_DNA"/>
</dbReference>
<dbReference type="PANTHER" id="PTHR30307:SF0">
    <property type="entry name" value="S-ADENOSYLMETHIONINE:TRNA RIBOSYLTRANSFERASE-ISOMERASE"/>
    <property type="match status" value="1"/>
</dbReference>
<keyword evidence="3" id="KW-0949">S-adenosyl-L-methionine</keyword>
<evidence type="ECO:0000256" key="2">
    <source>
        <dbReference type="ARBA" id="ARBA00022679"/>
    </source>
</evidence>
<keyword evidence="6" id="KW-1185">Reference proteome</keyword>
<gene>
    <name evidence="5" type="ORF">LVJ94_13210</name>
</gene>
<dbReference type="InterPro" id="IPR042118">
    <property type="entry name" value="QueA_dom1"/>
</dbReference>
<dbReference type="InterPro" id="IPR042119">
    <property type="entry name" value="QueA_dom2"/>
</dbReference>